<sequence>MALAGKPHVVCVPFPLQGHVTPMLKLAKLLHYKGFHVTFVNTQFNHKRILDSRGPDALNGLPDFQFATLPLQHPPSNSHTSLALNFLALREICRKNFLPLFRDLVAKLNDTASSSNPPVTCILSDAILSYSLELSQELDIPNVFLWNMGASGFMSFKHSRDQIKQCLAFLKDPSSEAAANNKNLDSMMEWIPGMKGAQVRDLSKFIKTKDQADSMADSSEGDLERASKASAVIFHTFDALEGEVLSSVSPMFQKVYSIGPLQLLMDQISDDRYDSIECNLWNEEPECIKWLDSKEPNSVIYINFGSTTVMSAEQLVELAWGLANSNHNFLWITRPDLIMGDTAVLPPEFLLETKGRGFIASWCPQEQVLNHQSTGGFITHCGWNSIVESISAGIPMICWPFFGEHFVNCRKSCNEWGIGVELSSNFQRDEVEKLVEELMSGQKGENMKEKAMEWKKVSEEAASPNGSSSFNLNNMVNEVFLLSKN</sequence>
<dbReference type="PROSITE" id="PS00375">
    <property type="entry name" value="UDPGT"/>
    <property type="match status" value="1"/>
</dbReference>
<evidence type="ECO:0000256" key="3">
    <source>
        <dbReference type="ARBA" id="ARBA00022679"/>
    </source>
</evidence>
<evidence type="ECO:0000256" key="6">
    <source>
        <dbReference type="RuleBase" id="RU362057"/>
    </source>
</evidence>
<reference evidence="8" key="1">
    <citation type="journal article" date="2023" name="Plant Biotechnol. J.">
        <title>Chromosome-level wild Hevea brasiliensis genome provides new tools for genomic-assisted breeding and valuable loci to elevate rubber yield.</title>
        <authorList>
            <person name="Cheng H."/>
            <person name="Song X."/>
            <person name="Hu Y."/>
            <person name="Wu T."/>
            <person name="Yang Q."/>
            <person name="An Z."/>
            <person name="Feng S."/>
            <person name="Deng Z."/>
            <person name="Wu W."/>
            <person name="Zeng X."/>
            <person name="Tu M."/>
            <person name="Wang X."/>
            <person name="Huang H."/>
        </authorList>
    </citation>
    <scope>NUCLEOTIDE SEQUENCE</scope>
    <source>
        <strain evidence="8">MT/VB/25A 57/8</strain>
    </source>
</reference>
<dbReference type="PANTHER" id="PTHR11926">
    <property type="entry name" value="GLUCOSYL/GLUCURONOSYL TRANSFERASES"/>
    <property type="match status" value="1"/>
</dbReference>
<evidence type="ECO:0000313" key="8">
    <source>
        <dbReference type="EMBL" id="KAJ9183394.1"/>
    </source>
</evidence>
<protein>
    <recommendedName>
        <fullName evidence="6">Glycosyltransferase</fullName>
        <ecNumber evidence="6">2.4.1.-</ecNumber>
    </recommendedName>
</protein>
<dbReference type="PANTHER" id="PTHR11926:SF1409">
    <property type="entry name" value="GLYCOSYLTRANSFERASE"/>
    <property type="match status" value="1"/>
</dbReference>
<comment type="caution">
    <text evidence="8">The sequence shown here is derived from an EMBL/GenBank/DDBJ whole genome shotgun (WGS) entry which is preliminary data.</text>
</comment>
<proteinExistence type="inferred from homology"/>
<keyword evidence="5" id="KW-0328">Glycosyltransferase</keyword>
<evidence type="ECO:0000256" key="2">
    <source>
        <dbReference type="ARBA" id="ARBA00009995"/>
    </source>
</evidence>
<evidence type="ECO:0000256" key="4">
    <source>
        <dbReference type="ARBA" id="ARBA00047606"/>
    </source>
</evidence>
<dbReference type="Pfam" id="PF26168">
    <property type="entry name" value="Glyco_transf_N"/>
    <property type="match status" value="1"/>
</dbReference>
<dbReference type="Proteomes" id="UP001174677">
    <property type="component" value="Chromosome 4"/>
</dbReference>
<evidence type="ECO:0000256" key="1">
    <source>
        <dbReference type="ARBA" id="ARBA00004935"/>
    </source>
</evidence>
<dbReference type="EMBL" id="JARPOI010000004">
    <property type="protein sequence ID" value="KAJ9183394.1"/>
    <property type="molecule type" value="Genomic_DNA"/>
</dbReference>
<dbReference type="InterPro" id="IPR002213">
    <property type="entry name" value="UDP_glucos_trans"/>
</dbReference>
<dbReference type="InterPro" id="IPR035595">
    <property type="entry name" value="UDP_glycos_trans_CS"/>
</dbReference>
<accession>A0ABQ9MSY7</accession>
<evidence type="ECO:0000259" key="7">
    <source>
        <dbReference type="Pfam" id="PF26168"/>
    </source>
</evidence>
<dbReference type="CDD" id="cd03784">
    <property type="entry name" value="GT1_Gtf-like"/>
    <property type="match status" value="1"/>
</dbReference>
<evidence type="ECO:0000313" key="9">
    <source>
        <dbReference type="Proteomes" id="UP001174677"/>
    </source>
</evidence>
<dbReference type="EC" id="2.4.1.-" evidence="6"/>
<dbReference type="Gene3D" id="3.40.50.2000">
    <property type="entry name" value="Glycogen Phosphorylase B"/>
    <property type="match status" value="2"/>
</dbReference>
<keyword evidence="3 5" id="KW-0808">Transferase</keyword>
<dbReference type="InterPro" id="IPR058980">
    <property type="entry name" value="Glyco_transf_N"/>
</dbReference>
<organism evidence="8 9">
    <name type="scientific">Hevea brasiliensis</name>
    <name type="common">Para rubber tree</name>
    <name type="synonym">Siphonia brasiliensis</name>
    <dbReference type="NCBI Taxonomy" id="3981"/>
    <lineage>
        <taxon>Eukaryota</taxon>
        <taxon>Viridiplantae</taxon>
        <taxon>Streptophyta</taxon>
        <taxon>Embryophyta</taxon>
        <taxon>Tracheophyta</taxon>
        <taxon>Spermatophyta</taxon>
        <taxon>Magnoliopsida</taxon>
        <taxon>eudicotyledons</taxon>
        <taxon>Gunneridae</taxon>
        <taxon>Pentapetalae</taxon>
        <taxon>rosids</taxon>
        <taxon>fabids</taxon>
        <taxon>Malpighiales</taxon>
        <taxon>Euphorbiaceae</taxon>
        <taxon>Crotonoideae</taxon>
        <taxon>Micrandreae</taxon>
        <taxon>Hevea</taxon>
    </lineage>
</organism>
<comment type="similarity">
    <text evidence="2 5">Belongs to the UDP-glycosyltransferase family.</text>
</comment>
<comment type="pathway">
    <text evidence="1">Pigment biosynthesis; anthocyanin biosynthesis.</text>
</comment>
<evidence type="ECO:0000256" key="5">
    <source>
        <dbReference type="RuleBase" id="RU003718"/>
    </source>
</evidence>
<dbReference type="Pfam" id="PF00201">
    <property type="entry name" value="UDPGT"/>
    <property type="match status" value="1"/>
</dbReference>
<comment type="catalytic activity">
    <reaction evidence="4">
        <text>an anthocyanidin + UDP-alpha-D-glucose + H(+) = an anthocyanidin 3-O-beta-D-glucoside + UDP</text>
        <dbReference type="Rhea" id="RHEA:20093"/>
        <dbReference type="ChEBI" id="CHEBI:15378"/>
        <dbReference type="ChEBI" id="CHEBI:16307"/>
        <dbReference type="ChEBI" id="CHEBI:58223"/>
        <dbReference type="ChEBI" id="CHEBI:58885"/>
        <dbReference type="ChEBI" id="CHEBI:143576"/>
        <dbReference type="EC" id="2.4.1.115"/>
    </reaction>
</comment>
<name>A0ABQ9MSY7_HEVBR</name>
<gene>
    <name evidence="8" type="ORF">P3X46_007256</name>
</gene>
<keyword evidence="9" id="KW-1185">Reference proteome</keyword>
<dbReference type="SUPFAM" id="SSF53756">
    <property type="entry name" value="UDP-Glycosyltransferase/glycogen phosphorylase"/>
    <property type="match status" value="1"/>
</dbReference>
<feature type="domain" description="Glycosyltransferase N-terminal" evidence="7">
    <location>
        <begin position="9"/>
        <end position="155"/>
    </location>
</feature>